<protein>
    <submittedName>
        <fullName evidence="13">Outer membrane protein (Porin)</fullName>
    </submittedName>
</protein>
<dbReference type="GO" id="GO:0015288">
    <property type="term" value="F:porin activity"/>
    <property type="evidence" value="ECO:0007669"/>
    <property type="project" value="UniProtKB-KW"/>
</dbReference>
<keyword evidence="9" id="KW-0472">Membrane</keyword>
<dbReference type="Pfam" id="PF13609">
    <property type="entry name" value="Porin_4"/>
    <property type="match status" value="1"/>
</dbReference>
<keyword evidence="5" id="KW-0812">Transmembrane</keyword>
<evidence type="ECO:0000313" key="14">
    <source>
        <dbReference type="Proteomes" id="UP000183417"/>
    </source>
</evidence>
<keyword evidence="7" id="KW-0406">Ion transport</keyword>
<dbReference type="CDD" id="cd00342">
    <property type="entry name" value="gram_neg_porins"/>
    <property type="match status" value="1"/>
</dbReference>
<dbReference type="PANTHER" id="PTHR34501:SF9">
    <property type="entry name" value="MAJOR OUTER MEMBRANE PROTEIN P.IA"/>
    <property type="match status" value="1"/>
</dbReference>
<dbReference type="RefSeq" id="WP_034365538.1">
    <property type="nucleotide sequence ID" value="NZ_AP025556.1"/>
</dbReference>
<gene>
    <name evidence="13" type="ORF">SAMN05421547_10583</name>
</gene>
<evidence type="ECO:0000313" key="13">
    <source>
        <dbReference type="EMBL" id="SDY48542.1"/>
    </source>
</evidence>
<comment type="subcellular location">
    <subcellularLocation>
        <location evidence="1">Cell outer membrane</location>
        <topology evidence="1">Multi-pass membrane protein</topology>
    </subcellularLocation>
</comment>
<dbReference type="InterPro" id="IPR002299">
    <property type="entry name" value="Porin_Neis"/>
</dbReference>
<comment type="subunit">
    <text evidence="2">Homotrimer.</text>
</comment>
<keyword evidence="6 11" id="KW-0732">Signal</keyword>
<feature type="signal peptide" evidence="11">
    <location>
        <begin position="1"/>
        <end position="20"/>
    </location>
</feature>
<reference evidence="13 14" key="1">
    <citation type="submission" date="2016-10" db="EMBL/GenBank/DDBJ databases">
        <authorList>
            <person name="de Groot N.N."/>
        </authorList>
    </citation>
    <scope>NUCLEOTIDE SEQUENCE [LARGE SCALE GENOMIC DNA]</scope>
    <source>
        <strain evidence="13 14">LMG 24775</strain>
    </source>
</reference>
<accession>A0A1H3K8L1</accession>
<evidence type="ECO:0000256" key="5">
    <source>
        <dbReference type="ARBA" id="ARBA00022692"/>
    </source>
</evidence>
<dbReference type="PRINTS" id="PR00184">
    <property type="entry name" value="NEISSPPORIN"/>
</dbReference>
<dbReference type="GO" id="GO:0046930">
    <property type="term" value="C:pore complex"/>
    <property type="evidence" value="ECO:0007669"/>
    <property type="project" value="UniProtKB-KW"/>
</dbReference>
<proteinExistence type="predicted"/>
<dbReference type="InterPro" id="IPR033900">
    <property type="entry name" value="Gram_neg_porin_domain"/>
</dbReference>
<dbReference type="Proteomes" id="UP000183417">
    <property type="component" value="Unassembled WGS sequence"/>
</dbReference>
<dbReference type="GO" id="GO:0009279">
    <property type="term" value="C:cell outer membrane"/>
    <property type="evidence" value="ECO:0007669"/>
    <property type="project" value="UniProtKB-SubCell"/>
</dbReference>
<evidence type="ECO:0000256" key="11">
    <source>
        <dbReference type="SAM" id="SignalP"/>
    </source>
</evidence>
<dbReference type="Gene3D" id="2.40.160.10">
    <property type="entry name" value="Porin"/>
    <property type="match status" value="1"/>
</dbReference>
<keyword evidence="8" id="KW-0626">Porin</keyword>
<dbReference type="EMBL" id="FNPE01000005">
    <property type="protein sequence ID" value="SDY48542.1"/>
    <property type="molecule type" value="Genomic_DNA"/>
</dbReference>
<evidence type="ECO:0000256" key="7">
    <source>
        <dbReference type="ARBA" id="ARBA00023065"/>
    </source>
</evidence>
<name>A0A1H3K8L1_9BURK</name>
<evidence type="ECO:0000259" key="12">
    <source>
        <dbReference type="Pfam" id="PF13609"/>
    </source>
</evidence>
<keyword evidence="10" id="KW-0998">Cell outer membrane</keyword>
<evidence type="ECO:0000256" key="2">
    <source>
        <dbReference type="ARBA" id="ARBA00011233"/>
    </source>
</evidence>
<evidence type="ECO:0000256" key="10">
    <source>
        <dbReference type="ARBA" id="ARBA00023237"/>
    </source>
</evidence>
<evidence type="ECO:0000256" key="3">
    <source>
        <dbReference type="ARBA" id="ARBA00022448"/>
    </source>
</evidence>
<keyword evidence="3" id="KW-0813">Transport</keyword>
<sequence length="361" mass="38499">MKYKAIAALAMLGGAGAALAQSSVTLYGSMDLTMPWISDVRGSRLTRMDSAISQPDLWGLRGSEDLGGGLKASFQLENGFLTDIGSPISPTSYFNRASWVGLDSASLGTLRLGRQVDFTAGTLSQWGNGYQLYNFYLYHPGNLDGLSSQFPVDNSVVYLTPRMGGMQFGAQYGFGEVPGRSQANRTYSVMGSYSSAKLNLAVAYTDARGRAFDIAGRTGLANALGQDLVAGRPLVLDTFQVLGIGGGYQLDALPVRLNALLTRSTLKYGAASSHMSALDLGLAWQTSQAVTINTGYSFSRFEQTKWNQVHLGARYAFSKRTQLHASVTHQRASDGVAAMNSVGVASGRTQTVIAAGIHHSF</sequence>
<dbReference type="GeneID" id="94691136"/>
<evidence type="ECO:0000256" key="6">
    <source>
        <dbReference type="ARBA" id="ARBA00022729"/>
    </source>
</evidence>
<dbReference type="GO" id="GO:0006811">
    <property type="term" value="P:monoatomic ion transport"/>
    <property type="evidence" value="ECO:0007669"/>
    <property type="project" value="UniProtKB-KW"/>
</dbReference>
<feature type="chain" id="PRO_5010241835" evidence="11">
    <location>
        <begin position="21"/>
        <end position="361"/>
    </location>
</feature>
<evidence type="ECO:0000256" key="4">
    <source>
        <dbReference type="ARBA" id="ARBA00022452"/>
    </source>
</evidence>
<feature type="domain" description="Porin" evidence="12">
    <location>
        <begin position="7"/>
        <end position="334"/>
    </location>
</feature>
<evidence type="ECO:0000256" key="9">
    <source>
        <dbReference type="ARBA" id="ARBA00023136"/>
    </source>
</evidence>
<dbReference type="InterPro" id="IPR023614">
    <property type="entry name" value="Porin_dom_sf"/>
</dbReference>
<evidence type="ECO:0000256" key="8">
    <source>
        <dbReference type="ARBA" id="ARBA00023114"/>
    </source>
</evidence>
<dbReference type="InterPro" id="IPR050298">
    <property type="entry name" value="Gram-neg_bact_OMP"/>
</dbReference>
<dbReference type="AlphaFoldDB" id="A0A1H3K8L1"/>
<dbReference type="PANTHER" id="PTHR34501">
    <property type="entry name" value="PROTEIN YDDL-RELATED"/>
    <property type="match status" value="1"/>
</dbReference>
<keyword evidence="4" id="KW-1134">Transmembrane beta strand</keyword>
<evidence type="ECO:0000256" key="1">
    <source>
        <dbReference type="ARBA" id="ARBA00004571"/>
    </source>
</evidence>
<organism evidence="13 14">
    <name type="scientific">Delftia lacustris</name>
    <dbReference type="NCBI Taxonomy" id="558537"/>
    <lineage>
        <taxon>Bacteria</taxon>
        <taxon>Pseudomonadati</taxon>
        <taxon>Pseudomonadota</taxon>
        <taxon>Betaproteobacteria</taxon>
        <taxon>Burkholderiales</taxon>
        <taxon>Comamonadaceae</taxon>
        <taxon>Delftia</taxon>
    </lineage>
</organism>
<dbReference type="SUPFAM" id="SSF56935">
    <property type="entry name" value="Porins"/>
    <property type="match status" value="1"/>
</dbReference>